<dbReference type="EMBL" id="QRDW01000001">
    <property type="protein sequence ID" value="RED53976.1"/>
    <property type="molecule type" value="Genomic_DNA"/>
</dbReference>
<dbReference type="AlphaFoldDB" id="A0A3D9HYJ3"/>
<dbReference type="InterPro" id="IPR058163">
    <property type="entry name" value="LysR-type_TF_proteobact-type"/>
</dbReference>
<evidence type="ECO:0000256" key="4">
    <source>
        <dbReference type="ARBA" id="ARBA00023163"/>
    </source>
</evidence>
<evidence type="ECO:0000256" key="2">
    <source>
        <dbReference type="ARBA" id="ARBA00023015"/>
    </source>
</evidence>
<dbReference type="Pfam" id="PF00126">
    <property type="entry name" value="HTH_1"/>
    <property type="match status" value="1"/>
</dbReference>
<evidence type="ECO:0000259" key="5">
    <source>
        <dbReference type="PROSITE" id="PS50931"/>
    </source>
</evidence>
<reference evidence="6 7" key="1">
    <citation type="submission" date="2018-07" db="EMBL/GenBank/DDBJ databases">
        <title>Genomic Encyclopedia of Type Strains, Phase III (KMG-III): the genomes of soil and plant-associated and newly described type strains.</title>
        <authorList>
            <person name="Whitman W."/>
        </authorList>
    </citation>
    <scope>NUCLEOTIDE SEQUENCE [LARGE SCALE GENOMIC DNA]</scope>
    <source>
        <strain evidence="6 7">CECT 8488</strain>
    </source>
</reference>
<dbReference type="CDD" id="cd08422">
    <property type="entry name" value="PBP2_CrgA_like"/>
    <property type="match status" value="1"/>
</dbReference>
<keyword evidence="4" id="KW-0804">Transcription</keyword>
<comment type="caution">
    <text evidence="6">The sequence shown here is derived from an EMBL/GenBank/DDBJ whole genome shotgun (WGS) entry which is preliminary data.</text>
</comment>
<dbReference type="Gene3D" id="1.10.10.10">
    <property type="entry name" value="Winged helix-like DNA-binding domain superfamily/Winged helix DNA-binding domain"/>
    <property type="match status" value="1"/>
</dbReference>
<comment type="similarity">
    <text evidence="1">Belongs to the LysR transcriptional regulatory family.</text>
</comment>
<dbReference type="SUPFAM" id="SSF53850">
    <property type="entry name" value="Periplasmic binding protein-like II"/>
    <property type="match status" value="1"/>
</dbReference>
<dbReference type="PROSITE" id="PS50931">
    <property type="entry name" value="HTH_LYSR"/>
    <property type="match status" value="1"/>
</dbReference>
<dbReference type="GO" id="GO:0043565">
    <property type="term" value="F:sequence-specific DNA binding"/>
    <property type="evidence" value="ECO:0007669"/>
    <property type="project" value="TreeGrafter"/>
</dbReference>
<organism evidence="6 7">
    <name type="scientific">Aestuariispira insulae</name>
    <dbReference type="NCBI Taxonomy" id="1461337"/>
    <lineage>
        <taxon>Bacteria</taxon>
        <taxon>Pseudomonadati</taxon>
        <taxon>Pseudomonadota</taxon>
        <taxon>Alphaproteobacteria</taxon>
        <taxon>Rhodospirillales</taxon>
        <taxon>Kiloniellaceae</taxon>
        <taxon>Aestuariispira</taxon>
    </lineage>
</organism>
<dbReference type="InterPro" id="IPR005119">
    <property type="entry name" value="LysR_subst-bd"/>
</dbReference>
<dbReference type="PANTHER" id="PTHR30537:SF10">
    <property type="entry name" value="TRANSCRIPTIONAL REGULATOR-RELATED"/>
    <property type="match status" value="1"/>
</dbReference>
<protein>
    <submittedName>
        <fullName evidence="6">LysR family transcriptional regulator</fullName>
    </submittedName>
</protein>
<dbReference type="SUPFAM" id="SSF46785">
    <property type="entry name" value="Winged helix' DNA-binding domain"/>
    <property type="match status" value="1"/>
</dbReference>
<dbReference type="Pfam" id="PF03466">
    <property type="entry name" value="LysR_substrate"/>
    <property type="match status" value="1"/>
</dbReference>
<sequence length="297" mass="32898">MDKIDCMRVFVAVAAEQSFTQGGRRIGISNKQASKMIQRLEQELGCQLFNRTTRSVALTDIGRAYYERCQPLLDQFDEVEEAVKNRHRTPGGVIRVTAPTGFGEQILTPALAPFLRQYPEIQVNLNLTNVPLSLVDEGLDLAIRVGSPGDSTMMARKLAPMRLVFCAAPSYLVEHGRPQSPEDLGRHKCLIDSNFHSGNLWPYQVNGDIRRVRVSGPFAANTPKAACDMAVAGLGISLTPLYAAGPMVARGELELLFEENELEGVGVYALYPHNRHLSARVRVLVDYLADYCRDLPQ</sequence>
<dbReference type="OrthoDB" id="9812435at2"/>
<feature type="domain" description="HTH lysR-type" evidence="5">
    <location>
        <begin position="1"/>
        <end position="59"/>
    </location>
</feature>
<dbReference type="GO" id="GO:0003700">
    <property type="term" value="F:DNA-binding transcription factor activity"/>
    <property type="evidence" value="ECO:0007669"/>
    <property type="project" value="InterPro"/>
</dbReference>
<evidence type="ECO:0000313" key="7">
    <source>
        <dbReference type="Proteomes" id="UP000256845"/>
    </source>
</evidence>
<name>A0A3D9HYJ3_9PROT</name>
<keyword evidence="2" id="KW-0805">Transcription regulation</keyword>
<evidence type="ECO:0000313" key="6">
    <source>
        <dbReference type="EMBL" id="RED53976.1"/>
    </source>
</evidence>
<dbReference type="GO" id="GO:0006351">
    <property type="term" value="P:DNA-templated transcription"/>
    <property type="evidence" value="ECO:0007669"/>
    <property type="project" value="TreeGrafter"/>
</dbReference>
<keyword evidence="7" id="KW-1185">Reference proteome</keyword>
<dbReference type="PANTHER" id="PTHR30537">
    <property type="entry name" value="HTH-TYPE TRANSCRIPTIONAL REGULATOR"/>
    <property type="match status" value="1"/>
</dbReference>
<dbReference type="InterPro" id="IPR000847">
    <property type="entry name" value="LysR_HTH_N"/>
</dbReference>
<dbReference type="FunFam" id="3.40.190.290:FF:000001">
    <property type="entry name" value="Transcriptional regulator, LysR family"/>
    <property type="match status" value="1"/>
</dbReference>
<dbReference type="Proteomes" id="UP000256845">
    <property type="component" value="Unassembled WGS sequence"/>
</dbReference>
<dbReference type="InterPro" id="IPR036388">
    <property type="entry name" value="WH-like_DNA-bd_sf"/>
</dbReference>
<dbReference type="InterPro" id="IPR036390">
    <property type="entry name" value="WH_DNA-bd_sf"/>
</dbReference>
<dbReference type="FunFam" id="1.10.10.10:FF:000001">
    <property type="entry name" value="LysR family transcriptional regulator"/>
    <property type="match status" value="1"/>
</dbReference>
<keyword evidence="3" id="KW-0238">DNA-binding</keyword>
<evidence type="ECO:0000256" key="3">
    <source>
        <dbReference type="ARBA" id="ARBA00023125"/>
    </source>
</evidence>
<evidence type="ECO:0000256" key="1">
    <source>
        <dbReference type="ARBA" id="ARBA00009437"/>
    </source>
</evidence>
<accession>A0A3D9HYJ3</accession>
<proteinExistence type="inferred from homology"/>
<gene>
    <name evidence="6" type="ORF">DFP90_101775</name>
</gene>
<dbReference type="Gene3D" id="3.40.190.290">
    <property type="match status" value="1"/>
</dbReference>